<dbReference type="AlphaFoldDB" id="A0A7C2Z6K7"/>
<sequence length="140" mass="17177">MEDFKKELSQYFYLHKVEVGRFVEEENITLAKDGKRLMYIKAFYGRKPYWKEWVELFHIDPSFFGSNFEDKLYQIISKYFRRVFVEYYEDKQTLEELKSGKPAEETRLGSKLKALGYKYFRDWYYPEGWMEGGYKLQAER</sequence>
<dbReference type="Gene3D" id="3.40.630.30">
    <property type="match status" value="1"/>
</dbReference>
<organism evidence="1">
    <name type="scientific">Hydrogenobacter sp</name>
    <dbReference type="NCBI Taxonomy" id="2152829"/>
    <lineage>
        <taxon>Bacteria</taxon>
        <taxon>Pseudomonadati</taxon>
        <taxon>Aquificota</taxon>
        <taxon>Aquificia</taxon>
        <taxon>Aquificales</taxon>
        <taxon>Aquificaceae</taxon>
        <taxon>Hydrogenobacter</taxon>
    </lineage>
</organism>
<accession>A0A7C2Z6K7</accession>
<dbReference type="InterPro" id="IPR008304">
    <property type="entry name" value="UCP017998"/>
</dbReference>
<dbReference type="InterPro" id="IPR016181">
    <property type="entry name" value="Acyl_CoA_acyltransferase"/>
</dbReference>
<dbReference type="SUPFAM" id="SSF55729">
    <property type="entry name" value="Acyl-CoA N-acyltransferases (Nat)"/>
    <property type="match status" value="1"/>
</dbReference>
<evidence type="ECO:0000313" key="1">
    <source>
        <dbReference type="EMBL" id="HEW46404.1"/>
    </source>
</evidence>
<proteinExistence type="predicted"/>
<protein>
    <submittedName>
        <fullName evidence="1">DUF1122 domain-containing protein</fullName>
    </submittedName>
</protein>
<reference evidence="1" key="1">
    <citation type="journal article" date="2020" name="mSystems">
        <title>Genome- and Community-Level Interaction Insights into Carbon Utilization and Element Cycling Functions of Hydrothermarchaeota in Hydrothermal Sediment.</title>
        <authorList>
            <person name="Zhou Z."/>
            <person name="Liu Y."/>
            <person name="Xu W."/>
            <person name="Pan J."/>
            <person name="Luo Z.H."/>
            <person name="Li M."/>
        </authorList>
    </citation>
    <scope>NUCLEOTIDE SEQUENCE [LARGE SCALE GENOMIC DNA]</scope>
    <source>
        <strain evidence="1">SpSt-132</strain>
    </source>
</reference>
<dbReference type="EMBL" id="DSFP01000063">
    <property type="protein sequence ID" value="HEW46404.1"/>
    <property type="molecule type" value="Genomic_DNA"/>
</dbReference>
<name>A0A7C2Z6K7_9AQUI</name>
<gene>
    <name evidence="1" type="ORF">ENO47_07065</name>
</gene>
<comment type="caution">
    <text evidence="1">The sequence shown here is derived from an EMBL/GenBank/DDBJ whole genome shotgun (WGS) entry which is preliminary data.</text>
</comment>
<dbReference type="Pfam" id="PF06557">
    <property type="entry name" value="DUF1122"/>
    <property type="match status" value="1"/>
</dbReference>